<evidence type="ECO:0000259" key="10">
    <source>
        <dbReference type="Pfam" id="PF00571"/>
    </source>
</evidence>
<dbReference type="GO" id="GO:0030026">
    <property type="term" value="P:intracellular manganese ion homeostasis"/>
    <property type="evidence" value="ECO:0007669"/>
    <property type="project" value="TreeGrafter"/>
</dbReference>
<proteinExistence type="predicted"/>
<dbReference type="SUPFAM" id="SSF54631">
    <property type="entry name" value="CBS-domain pair"/>
    <property type="match status" value="1"/>
</dbReference>
<dbReference type="InterPro" id="IPR000644">
    <property type="entry name" value="CBS_dom"/>
</dbReference>
<organism evidence="11 12">
    <name type="scientific">Acorus calamus</name>
    <name type="common">Sweet flag</name>
    <dbReference type="NCBI Taxonomy" id="4465"/>
    <lineage>
        <taxon>Eukaryota</taxon>
        <taxon>Viridiplantae</taxon>
        <taxon>Streptophyta</taxon>
        <taxon>Embryophyta</taxon>
        <taxon>Tracheophyta</taxon>
        <taxon>Spermatophyta</taxon>
        <taxon>Magnoliopsida</taxon>
        <taxon>Liliopsida</taxon>
        <taxon>Acoraceae</taxon>
        <taxon>Acorus</taxon>
    </lineage>
</organism>
<dbReference type="InterPro" id="IPR045095">
    <property type="entry name" value="ACDP"/>
</dbReference>
<dbReference type="CDD" id="cd04590">
    <property type="entry name" value="CBS_pair_CorC_HlyC_assoc"/>
    <property type="match status" value="1"/>
</dbReference>
<dbReference type="PANTHER" id="PTHR12064">
    <property type="entry name" value="METAL TRANSPORTER CNNM"/>
    <property type="match status" value="1"/>
</dbReference>
<feature type="region of interest" description="Disordered" evidence="8">
    <location>
        <begin position="261"/>
        <end position="300"/>
    </location>
</feature>
<keyword evidence="2 9" id="KW-0812">Transmembrane</keyword>
<keyword evidence="5" id="KW-0129">CBS domain</keyword>
<reference evidence="11" key="2">
    <citation type="submission" date="2023-06" db="EMBL/GenBank/DDBJ databases">
        <authorList>
            <person name="Ma L."/>
            <person name="Liu K.-W."/>
            <person name="Li Z."/>
            <person name="Hsiao Y.-Y."/>
            <person name="Qi Y."/>
            <person name="Fu T."/>
            <person name="Tang G."/>
            <person name="Zhang D."/>
            <person name="Sun W.-H."/>
            <person name="Liu D.-K."/>
            <person name="Li Y."/>
            <person name="Chen G.-Z."/>
            <person name="Liu X.-D."/>
            <person name="Liao X.-Y."/>
            <person name="Jiang Y.-T."/>
            <person name="Yu X."/>
            <person name="Hao Y."/>
            <person name="Huang J."/>
            <person name="Zhao X.-W."/>
            <person name="Ke S."/>
            <person name="Chen Y.-Y."/>
            <person name="Wu W.-L."/>
            <person name="Hsu J.-L."/>
            <person name="Lin Y.-F."/>
            <person name="Huang M.-D."/>
            <person name="Li C.-Y."/>
            <person name="Huang L."/>
            <person name="Wang Z.-W."/>
            <person name="Zhao X."/>
            <person name="Zhong W.-Y."/>
            <person name="Peng D.-H."/>
            <person name="Ahmad S."/>
            <person name="Lan S."/>
            <person name="Zhang J.-S."/>
            <person name="Tsai W.-C."/>
            <person name="Van De Peer Y."/>
            <person name="Liu Z.-J."/>
        </authorList>
    </citation>
    <scope>NUCLEOTIDE SEQUENCE</scope>
    <source>
        <strain evidence="11">CP</strain>
        <tissue evidence="11">Leaves</tissue>
    </source>
</reference>
<evidence type="ECO:0000256" key="3">
    <source>
        <dbReference type="ARBA" id="ARBA00022737"/>
    </source>
</evidence>
<name>A0AAV9CJ50_ACOCL</name>
<accession>A0AAV9CJ50</accession>
<comment type="subcellular location">
    <subcellularLocation>
        <location evidence="1">Membrane</location>
        <topology evidence="1">Multi-pass membrane protein</topology>
    </subcellularLocation>
</comment>
<dbReference type="AlphaFoldDB" id="A0AAV9CJ50"/>
<keyword evidence="3" id="KW-0677">Repeat</keyword>
<reference evidence="11" key="1">
    <citation type="journal article" date="2023" name="Nat. Commun.">
        <title>Diploid and tetraploid genomes of Acorus and the evolution of monocots.</title>
        <authorList>
            <person name="Ma L."/>
            <person name="Liu K.W."/>
            <person name="Li Z."/>
            <person name="Hsiao Y.Y."/>
            <person name="Qi Y."/>
            <person name="Fu T."/>
            <person name="Tang G.D."/>
            <person name="Zhang D."/>
            <person name="Sun W.H."/>
            <person name="Liu D.K."/>
            <person name="Li Y."/>
            <person name="Chen G.Z."/>
            <person name="Liu X.D."/>
            <person name="Liao X.Y."/>
            <person name="Jiang Y.T."/>
            <person name="Yu X."/>
            <person name="Hao Y."/>
            <person name="Huang J."/>
            <person name="Zhao X.W."/>
            <person name="Ke S."/>
            <person name="Chen Y.Y."/>
            <person name="Wu W.L."/>
            <person name="Hsu J.L."/>
            <person name="Lin Y.F."/>
            <person name="Huang M.D."/>
            <person name="Li C.Y."/>
            <person name="Huang L."/>
            <person name="Wang Z.W."/>
            <person name="Zhao X."/>
            <person name="Zhong W.Y."/>
            <person name="Peng D.H."/>
            <person name="Ahmad S."/>
            <person name="Lan S."/>
            <person name="Zhang J.S."/>
            <person name="Tsai W.C."/>
            <person name="Van de Peer Y."/>
            <person name="Liu Z.J."/>
        </authorList>
    </citation>
    <scope>NUCLEOTIDE SEQUENCE</scope>
    <source>
        <strain evidence="11">CP</strain>
    </source>
</reference>
<protein>
    <submittedName>
        <fullName evidence="11">DUF21 domain-containing protein</fullName>
    </submittedName>
</protein>
<dbReference type="PANTHER" id="PTHR12064:SF76">
    <property type="entry name" value="CNNM TRANSMEMBRANE DOMAIN-CONTAINING PROTEIN"/>
    <property type="match status" value="1"/>
</dbReference>
<dbReference type="Gene3D" id="3.10.580.10">
    <property type="entry name" value="CBS-domain"/>
    <property type="match status" value="1"/>
</dbReference>
<evidence type="ECO:0000256" key="2">
    <source>
        <dbReference type="ARBA" id="ARBA00022692"/>
    </source>
</evidence>
<dbReference type="InterPro" id="IPR046342">
    <property type="entry name" value="CBS_dom_sf"/>
</dbReference>
<evidence type="ECO:0000256" key="4">
    <source>
        <dbReference type="ARBA" id="ARBA00022989"/>
    </source>
</evidence>
<keyword evidence="6 9" id="KW-0472">Membrane</keyword>
<dbReference type="GO" id="GO:0010960">
    <property type="term" value="P:magnesium ion homeostasis"/>
    <property type="evidence" value="ECO:0007669"/>
    <property type="project" value="InterPro"/>
</dbReference>
<gene>
    <name evidence="11" type="primary">CBSDUF7</name>
    <name evidence="11" type="ORF">QJS10_CPB19g00559</name>
</gene>
<evidence type="ECO:0000256" key="8">
    <source>
        <dbReference type="SAM" id="MobiDB-lite"/>
    </source>
</evidence>
<dbReference type="FunFam" id="3.10.580.10:FF:000015">
    <property type="entry name" value="DUF21 domain-containing protein"/>
    <property type="match status" value="1"/>
</dbReference>
<dbReference type="Proteomes" id="UP001180020">
    <property type="component" value="Unassembled WGS sequence"/>
</dbReference>
<keyword evidence="4 9" id="KW-1133">Transmembrane helix</keyword>
<evidence type="ECO:0000313" key="12">
    <source>
        <dbReference type="Proteomes" id="UP001180020"/>
    </source>
</evidence>
<evidence type="ECO:0000313" key="11">
    <source>
        <dbReference type="EMBL" id="KAK1288960.1"/>
    </source>
</evidence>
<evidence type="ECO:0000256" key="6">
    <source>
        <dbReference type="ARBA" id="ARBA00023136"/>
    </source>
</evidence>
<evidence type="ECO:0000256" key="9">
    <source>
        <dbReference type="SAM" id="Phobius"/>
    </source>
</evidence>
<dbReference type="EMBL" id="JAUJYO010000019">
    <property type="protein sequence ID" value="KAK1288960.1"/>
    <property type="molecule type" value="Genomic_DNA"/>
</dbReference>
<sequence>MDCCGGRFWLYVAVIVCLVCFAGMMAGLTLGLMSLSLVDLEVLINEDISSGEEPAPASLHPIDRELPCYGVASNIPLIWTVRSPWEYLHGLMLDWMLGKGHAVLLRRPELKTFMNFHGNEAGKGGDLTRDETTIIAGALELTEKTVKDAMTPISKAFSLDLNGILDVQMLNMIMTKGHSRVPIYSGNPSNIIGIILVKNLLTVDPKDSIPLRKMTIRKIPRVSENMPLYDILNEFQKGHSHMAVVVKDHNEKQHLVENKSHTEHVVRTKKKRGSVSSSNEAVKGEGGRQPVNQPFSPPVLKKRHRGCTDCVLDINHAPIPDYPNNEEVVGVITMEDVIEEILQVLSRETPGVPSTLRNHYFLHNPYPTIVPQLHVSNRALCPNSDTICPSDNSPSTVPIIHSTPAALRGGAKRNKKETKHRITCPLQQILKTHPSKLPWSA</sequence>
<dbReference type="InterPro" id="IPR044751">
    <property type="entry name" value="Ion_transp-like_CBS"/>
</dbReference>
<dbReference type="GO" id="GO:0016020">
    <property type="term" value="C:membrane"/>
    <property type="evidence" value="ECO:0007669"/>
    <property type="project" value="UniProtKB-SubCell"/>
</dbReference>
<keyword evidence="12" id="KW-1185">Reference proteome</keyword>
<evidence type="ECO:0000256" key="1">
    <source>
        <dbReference type="ARBA" id="ARBA00004141"/>
    </source>
</evidence>
<comment type="caution">
    <text evidence="11">The sequence shown here is derived from an EMBL/GenBank/DDBJ whole genome shotgun (WGS) entry which is preliminary data.</text>
</comment>
<dbReference type="GO" id="GO:0005737">
    <property type="term" value="C:cytoplasm"/>
    <property type="evidence" value="ECO:0007669"/>
    <property type="project" value="TreeGrafter"/>
</dbReference>
<feature type="transmembrane region" description="Helical" evidence="9">
    <location>
        <begin position="9"/>
        <end position="33"/>
    </location>
</feature>
<evidence type="ECO:0000256" key="5">
    <source>
        <dbReference type="ARBA" id="ARBA00023122"/>
    </source>
</evidence>
<feature type="domain" description="CBS" evidence="10">
    <location>
        <begin position="216"/>
        <end position="251"/>
    </location>
</feature>
<dbReference type="Pfam" id="PF00571">
    <property type="entry name" value="CBS"/>
    <property type="match status" value="1"/>
</dbReference>
<keyword evidence="7" id="KW-0325">Glycoprotein</keyword>
<evidence type="ECO:0000256" key="7">
    <source>
        <dbReference type="ARBA" id="ARBA00023180"/>
    </source>
</evidence>